<evidence type="ECO:0000313" key="1">
    <source>
        <dbReference type="EMBL" id="KAK6762795.1"/>
    </source>
</evidence>
<proteinExistence type="predicted"/>
<reference evidence="1 2" key="1">
    <citation type="submission" date="2023-08" db="EMBL/GenBank/DDBJ databases">
        <title>A Necator americanus chromosomal reference genome.</title>
        <authorList>
            <person name="Ilik V."/>
            <person name="Petrzelkova K.J."/>
            <person name="Pardy F."/>
            <person name="Fuh T."/>
            <person name="Niatou-Singa F.S."/>
            <person name="Gouil Q."/>
            <person name="Baker L."/>
            <person name="Ritchie M.E."/>
            <person name="Jex A.R."/>
            <person name="Gazzola D."/>
            <person name="Li H."/>
            <person name="Toshio Fujiwara R."/>
            <person name="Zhan B."/>
            <person name="Aroian R.V."/>
            <person name="Pafco B."/>
            <person name="Schwarz E.M."/>
        </authorList>
    </citation>
    <scope>NUCLEOTIDE SEQUENCE [LARGE SCALE GENOMIC DNA]</scope>
    <source>
        <strain evidence="1 2">Aroian</strain>
        <tissue evidence="1">Whole animal</tissue>
    </source>
</reference>
<evidence type="ECO:0008006" key="3">
    <source>
        <dbReference type="Google" id="ProtNLM"/>
    </source>
</evidence>
<organism evidence="1 2">
    <name type="scientific">Necator americanus</name>
    <name type="common">Human hookworm</name>
    <dbReference type="NCBI Taxonomy" id="51031"/>
    <lineage>
        <taxon>Eukaryota</taxon>
        <taxon>Metazoa</taxon>
        <taxon>Ecdysozoa</taxon>
        <taxon>Nematoda</taxon>
        <taxon>Chromadorea</taxon>
        <taxon>Rhabditida</taxon>
        <taxon>Rhabditina</taxon>
        <taxon>Rhabditomorpha</taxon>
        <taxon>Strongyloidea</taxon>
        <taxon>Ancylostomatidae</taxon>
        <taxon>Bunostominae</taxon>
        <taxon>Necator</taxon>
    </lineage>
</organism>
<sequence>MESLATTIRFVTLNCRTLSSEHKQATLGRLLQYFCVPFAALQETRIRDRPVVSIENYTIYCGDADENKRTSDNGDRLVDLCEQTGFIIASASFHVYEESSTPSAHVAETRKKLCEKQIQDAAKKTHPVIEPKKKLAFASAKTKSTCNSVYVARSTGDFNQEKRLRRKLHRQLQEDHDKDGKMRRCSPVLNAANGVAIGEATLPIWREHFKTLLSRQAPSAPELEYVHRPKYVVNEEPPIESKVLVAHSAFLDRLIKHREETTRDEQAGFRPGRSTIDQVFIVRRNLAAVFKANAVVIGVRQGAMAGPFLFTFATDDIMRRTVDQCPADIVLAP</sequence>
<evidence type="ECO:0000313" key="2">
    <source>
        <dbReference type="Proteomes" id="UP001303046"/>
    </source>
</evidence>
<comment type="caution">
    <text evidence="1">The sequence shown here is derived from an EMBL/GenBank/DDBJ whole genome shotgun (WGS) entry which is preliminary data.</text>
</comment>
<dbReference type="EMBL" id="JAVFWL010000006">
    <property type="protein sequence ID" value="KAK6762795.1"/>
    <property type="molecule type" value="Genomic_DNA"/>
</dbReference>
<keyword evidence="2" id="KW-1185">Reference proteome</keyword>
<name>A0ABR1EK96_NECAM</name>
<protein>
    <recommendedName>
        <fullName evidence="3">Reverse transcriptase domain-containing protein</fullName>
    </recommendedName>
</protein>
<accession>A0ABR1EK96</accession>
<gene>
    <name evidence="1" type="primary">Necator_chrX.g23650</name>
    <name evidence="1" type="ORF">RB195_023486</name>
</gene>
<dbReference type="Proteomes" id="UP001303046">
    <property type="component" value="Unassembled WGS sequence"/>
</dbReference>